<dbReference type="SUPFAM" id="SSF52418">
    <property type="entry name" value="Nucleoside phosphorylase/phosphoribosyltransferase catalytic domain"/>
    <property type="match status" value="1"/>
</dbReference>
<accession>A0A263D6D2</accession>
<dbReference type="EC" id="2.4.2.18" evidence="9"/>
<evidence type="ECO:0000256" key="1">
    <source>
        <dbReference type="ARBA" id="ARBA00004907"/>
    </source>
</evidence>
<feature type="binding site" evidence="9">
    <location>
        <position position="117"/>
    </location>
    <ligand>
        <name>5-phospho-alpha-D-ribose 1-diphosphate</name>
        <dbReference type="ChEBI" id="CHEBI:58017"/>
    </ligand>
</feature>
<dbReference type="InterPro" id="IPR017459">
    <property type="entry name" value="Glycosyl_Trfase_fam3_N_dom"/>
</dbReference>
<evidence type="ECO:0000313" key="13">
    <source>
        <dbReference type="Proteomes" id="UP000242444"/>
    </source>
</evidence>
<evidence type="ECO:0000256" key="9">
    <source>
        <dbReference type="HAMAP-Rule" id="MF_00211"/>
    </source>
</evidence>
<dbReference type="SUPFAM" id="SSF47648">
    <property type="entry name" value="Nucleoside phosphorylase/phosphoribosyltransferase N-terminal domain"/>
    <property type="match status" value="1"/>
</dbReference>
<dbReference type="GO" id="GO:0005829">
    <property type="term" value="C:cytosol"/>
    <property type="evidence" value="ECO:0007669"/>
    <property type="project" value="TreeGrafter"/>
</dbReference>
<keyword evidence="13" id="KW-1185">Reference proteome</keyword>
<feature type="binding site" evidence="9">
    <location>
        <position position="254"/>
    </location>
    <ligand>
        <name>Mg(2+)</name>
        <dbReference type="ChEBI" id="CHEBI:18420"/>
        <label>1</label>
    </ligand>
</feature>
<evidence type="ECO:0000259" key="11">
    <source>
        <dbReference type="Pfam" id="PF02885"/>
    </source>
</evidence>
<dbReference type="InterPro" id="IPR036320">
    <property type="entry name" value="Glycosyl_Trfase_fam3_N_dom_sf"/>
</dbReference>
<feature type="binding site" evidence="9">
    <location>
        <position position="109"/>
    </location>
    <ligand>
        <name>5-phospho-alpha-D-ribose 1-diphosphate</name>
        <dbReference type="ChEBI" id="CHEBI:58017"/>
    </ligand>
</feature>
<dbReference type="InterPro" id="IPR005940">
    <property type="entry name" value="Anthranilate_Pribosyl_Tfrase"/>
</dbReference>
<feature type="domain" description="Glycosyl transferase family 3 N-terminal" evidence="11">
    <location>
        <begin position="36"/>
        <end position="95"/>
    </location>
</feature>
<comment type="function">
    <text evidence="9">Catalyzes the transfer of the phosphoribosyl group of 5-phosphorylribose-1-pyrophosphate (PRPP) to anthranilate to yield N-(5'-phosphoribosyl)-anthranilate (PRA).</text>
</comment>
<protein>
    <recommendedName>
        <fullName evidence="9">Anthranilate phosphoribosyltransferase</fullName>
        <ecNumber evidence="9">2.4.2.18</ecNumber>
    </recommendedName>
</protein>
<dbReference type="InterPro" id="IPR000312">
    <property type="entry name" value="Glycosyl_Trfase_fam3"/>
</dbReference>
<dbReference type="Pfam" id="PF02885">
    <property type="entry name" value="Glycos_trans_3N"/>
    <property type="match status" value="1"/>
</dbReference>
<feature type="binding site" evidence="9">
    <location>
        <position position="109"/>
    </location>
    <ligand>
        <name>anthranilate</name>
        <dbReference type="ChEBI" id="CHEBI:16567"/>
        <label>1</label>
    </ligand>
</feature>
<comment type="subunit">
    <text evidence="9">Homodimer.</text>
</comment>
<feature type="binding site" evidence="9">
    <location>
        <position position="254"/>
    </location>
    <ligand>
        <name>Mg(2+)</name>
        <dbReference type="ChEBI" id="CHEBI:18420"/>
        <label>2</label>
    </ligand>
</feature>
<feature type="binding site" evidence="9">
    <location>
        <position position="253"/>
    </location>
    <ligand>
        <name>Mg(2+)</name>
        <dbReference type="ChEBI" id="CHEBI:18420"/>
        <label>2</label>
    </ligand>
</feature>
<dbReference type="HAMAP" id="MF_00211">
    <property type="entry name" value="TrpD"/>
    <property type="match status" value="1"/>
</dbReference>
<comment type="similarity">
    <text evidence="8">In the C-terminal section; belongs to the anthranilate phosphoribosyltransferase family.</text>
</comment>
<dbReference type="OrthoDB" id="9806430at2"/>
<dbReference type="InterPro" id="IPR035902">
    <property type="entry name" value="Nuc_phospho_transferase"/>
</dbReference>
<dbReference type="FunFam" id="3.40.1030.10:FF:000002">
    <property type="entry name" value="Anthranilate phosphoribosyltransferase"/>
    <property type="match status" value="1"/>
</dbReference>
<dbReference type="GO" id="GO:0000162">
    <property type="term" value="P:L-tryptophan biosynthetic process"/>
    <property type="evidence" value="ECO:0007669"/>
    <property type="project" value="UniProtKB-UniRule"/>
</dbReference>
<evidence type="ECO:0000256" key="5">
    <source>
        <dbReference type="ARBA" id="ARBA00022822"/>
    </source>
</evidence>
<gene>
    <name evidence="9 12" type="primary">trpD</name>
    <name evidence="12" type="ORF">CFN78_08680</name>
</gene>
<dbReference type="AlphaFoldDB" id="A0A263D6D2"/>
<proteinExistence type="inferred from homology"/>
<keyword evidence="3 9" id="KW-0328">Glycosyltransferase</keyword>
<evidence type="ECO:0000256" key="7">
    <source>
        <dbReference type="ARBA" id="ARBA00052328"/>
    </source>
</evidence>
<dbReference type="GO" id="GO:0000287">
    <property type="term" value="F:magnesium ion binding"/>
    <property type="evidence" value="ECO:0007669"/>
    <property type="project" value="UniProtKB-UniRule"/>
</dbReference>
<reference evidence="12 13" key="1">
    <citation type="submission" date="2017-07" db="EMBL/GenBank/DDBJ databases">
        <title>Amycolatopsis antarcticus sp. nov., isolated from the surface of an Antarcticus brown macroalga.</title>
        <authorList>
            <person name="Wang J."/>
            <person name="Leiva S."/>
            <person name="Huang J."/>
            <person name="Huang Y."/>
        </authorList>
    </citation>
    <scope>NUCLEOTIDE SEQUENCE [LARGE SCALE GENOMIC DNA]</scope>
    <source>
        <strain evidence="12 13">AU-G6</strain>
    </source>
</reference>
<dbReference type="Gene3D" id="1.20.970.10">
    <property type="entry name" value="Transferase, Pyrimidine Nucleoside Phosphorylase, Chain C"/>
    <property type="match status" value="1"/>
</dbReference>
<comment type="catalytic activity">
    <reaction evidence="7 9">
        <text>N-(5-phospho-beta-D-ribosyl)anthranilate + diphosphate = 5-phospho-alpha-D-ribose 1-diphosphate + anthranilate</text>
        <dbReference type="Rhea" id="RHEA:11768"/>
        <dbReference type="ChEBI" id="CHEBI:16567"/>
        <dbReference type="ChEBI" id="CHEBI:18277"/>
        <dbReference type="ChEBI" id="CHEBI:33019"/>
        <dbReference type="ChEBI" id="CHEBI:58017"/>
        <dbReference type="EC" id="2.4.2.18"/>
    </reaction>
</comment>
<evidence type="ECO:0000259" key="10">
    <source>
        <dbReference type="Pfam" id="PF00591"/>
    </source>
</evidence>
<comment type="cofactor">
    <cofactor evidence="9">
        <name>Mg(2+)</name>
        <dbReference type="ChEBI" id="CHEBI:18420"/>
    </cofactor>
    <text evidence="9">Binds 2 magnesium ions per monomer.</text>
</comment>
<keyword evidence="5 9" id="KW-0822">Tryptophan biosynthesis</keyword>
<name>A0A263D6D2_9PSEU</name>
<feature type="binding site" evidence="9">
    <location>
        <position position="121"/>
    </location>
    <ligand>
        <name>Mg(2+)</name>
        <dbReference type="ChEBI" id="CHEBI:18420"/>
        <label>1</label>
    </ligand>
</feature>
<dbReference type="NCBIfam" id="TIGR01245">
    <property type="entry name" value="trpD"/>
    <property type="match status" value="1"/>
</dbReference>
<evidence type="ECO:0000256" key="3">
    <source>
        <dbReference type="ARBA" id="ARBA00022676"/>
    </source>
</evidence>
<dbReference type="EMBL" id="NKYE01000004">
    <property type="protein sequence ID" value="OZM73598.1"/>
    <property type="molecule type" value="Genomic_DNA"/>
</dbReference>
<dbReference type="GO" id="GO:0004048">
    <property type="term" value="F:anthranilate phosphoribosyltransferase activity"/>
    <property type="evidence" value="ECO:0007669"/>
    <property type="project" value="UniProtKB-UniRule"/>
</dbReference>
<keyword evidence="4 9" id="KW-0808">Transferase</keyword>
<evidence type="ECO:0000313" key="12">
    <source>
        <dbReference type="EMBL" id="OZM73598.1"/>
    </source>
</evidence>
<dbReference type="Gene3D" id="3.40.1030.10">
    <property type="entry name" value="Nucleoside phosphorylase/phosphoribosyltransferase catalytic domain"/>
    <property type="match status" value="1"/>
</dbReference>
<dbReference type="PANTHER" id="PTHR43285">
    <property type="entry name" value="ANTHRANILATE PHOSPHORIBOSYLTRANSFERASE"/>
    <property type="match status" value="1"/>
</dbReference>
<evidence type="ECO:0000256" key="2">
    <source>
        <dbReference type="ARBA" id="ARBA00022605"/>
    </source>
</evidence>
<evidence type="ECO:0000256" key="4">
    <source>
        <dbReference type="ARBA" id="ARBA00022679"/>
    </source>
</evidence>
<keyword evidence="6 9" id="KW-0057">Aromatic amino acid biosynthesis</keyword>
<dbReference type="Pfam" id="PF00591">
    <property type="entry name" value="Glycos_transf_3"/>
    <property type="match status" value="1"/>
</dbReference>
<organism evidence="12 13">
    <name type="scientific">Amycolatopsis antarctica</name>
    <dbReference type="NCBI Taxonomy" id="1854586"/>
    <lineage>
        <taxon>Bacteria</taxon>
        <taxon>Bacillati</taxon>
        <taxon>Actinomycetota</taxon>
        <taxon>Actinomycetes</taxon>
        <taxon>Pseudonocardiales</taxon>
        <taxon>Pseudonocardiaceae</taxon>
        <taxon>Amycolatopsis</taxon>
    </lineage>
</organism>
<feature type="binding site" evidence="9">
    <location>
        <begin position="137"/>
        <end position="145"/>
    </location>
    <ligand>
        <name>5-phospho-alpha-D-ribose 1-diphosphate</name>
        <dbReference type="ChEBI" id="CHEBI:58017"/>
    </ligand>
</feature>
<keyword evidence="9" id="KW-0460">Magnesium</keyword>
<feature type="binding site" evidence="9">
    <location>
        <begin position="119"/>
        <end position="122"/>
    </location>
    <ligand>
        <name>5-phospho-alpha-D-ribose 1-diphosphate</name>
        <dbReference type="ChEBI" id="CHEBI:58017"/>
    </ligand>
</feature>
<dbReference type="InParanoid" id="A0A263D6D2"/>
<sequence length="381" mass="39486">MSPTGIVNGNPIYGGRNVSREQESVENADARWNATLATLVGRVDLTADDTEWVMHRVMRGEAEDVRLAAFLAALRTKGETVAEIEGLIRAVRAHAVPLHIPGRAVDIVGTGGDRAGTVNISTVSAIIAAAAGARIVKHGNRSSSSACGSADLLEELGVFVDLPPRTAPAILEEIGLVFCFAPLFHSAMRHASAVRRKLGVPTAFNLLGPLTNPALPAAAAVGVADERVAPLIAGVLADRGASALVFRGDDGLDELTVTTTSRIWNVREGAVDTETFDPREVGIALAGPDALRGGAAPENAAIAREVLAGRRGPVRDAVLLSAAAGMAALEPTSASATERIGAKLTLAARAVDSGAAEALLERWTRLTSKLAAEHGVSTVRR</sequence>
<keyword evidence="2 9" id="KW-0028">Amino-acid biosynthesis</keyword>
<feature type="binding site" evidence="9">
    <location>
        <position position="149"/>
    </location>
    <ligand>
        <name>5-phospho-alpha-D-ribose 1-diphosphate</name>
        <dbReference type="ChEBI" id="CHEBI:58017"/>
    </ligand>
</feature>
<comment type="similarity">
    <text evidence="9">Belongs to the anthranilate phosphoribosyltransferase family.</text>
</comment>
<feature type="domain" description="Glycosyl transferase family 3" evidence="10">
    <location>
        <begin position="103"/>
        <end position="356"/>
    </location>
</feature>
<dbReference type="UniPathway" id="UPA00035">
    <property type="reaction ID" value="UER00041"/>
</dbReference>
<evidence type="ECO:0000256" key="8">
    <source>
        <dbReference type="ARBA" id="ARBA00061188"/>
    </source>
</evidence>
<evidence type="ECO:0000256" key="6">
    <source>
        <dbReference type="ARBA" id="ARBA00023141"/>
    </source>
</evidence>
<dbReference type="PANTHER" id="PTHR43285:SF2">
    <property type="entry name" value="ANTHRANILATE PHOSPHORIBOSYLTRANSFERASE"/>
    <property type="match status" value="1"/>
</dbReference>
<comment type="caution">
    <text evidence="9">Lacks conserved residue(s) required for the propagation of feature annotation.</text>
</comment>
<comment type="caution">
    <text evidence="12">The sequence shown here is derived from an EMBL/GenBank/DDBJ whole genome shotgun (WGS) entry which is preliminary data.</text>
</comment>
<comment type="pathway">
    <text evidence="1 9">Amino-acid biosynthesis; L-tryptophan biosynthesis; L-tryptophan from chorismate: step 2/5.</text>
</comment>
<feature type="binding site" evidence="9">
    <location>
        <position position="195"/>
    </location>
    <ligand>
        <name>anthranilate</name>
        <dbReference type="ChEBI" id="CHEBI:16567"/>
        <label>2</label>
    </ligand>
</feature>
<dbReference type="Proteomes" id="UP000242444">
    <property type="component" value="Unassembled WGS sequence"/>
</dbReference>
<feature type="binding site" evidence="9">
    <location>
        <position position="140"/>
    </location>
    <ligand>
        <name>anthranilate</name>
        <dbReference type="ChEBI" id="CHEBI:16567"/>
        <label>1</label>
    </ligand>
</feature>
<keyword evidence="9" id="KW-0479">Metal-binding</keyword>
<feature type="binding site" evidence="9">
    <location>
        <begin position="112"/>
        <end position="113"/>
    </location>
    <ligand>
        <name>5-phospho-alpha-D-ribose 1-diphosphate</name>
        <dbReference type="ChEBI" id="CHEBI:58017"/>
    </ligand>
</feature>